<comment type="caution">
    <text evidence="7">The sequence shown here is derived from an EMBL/GenBank/DDBJ whole genome shotgun (WGS) entry which is preliminary data.</text>
</comment>
<dbReference type="AlphaFoldDB" id="A0A8K0IDP7"/>
<dbReference type="PIRSF" id="PIRSF005739">
    <property type="entry name" value="O-mtase"/>
    <property type="match status" value="1"/>
</dbReference>
<organism evidence="7 8">
    <name type="scientific">Cocos nucifera</name>
    <name type="common">Coconut palm</name>
    <dbReference type="NCBI Taxonomy" id="13894"/>
    <lineage>
        <taxon>Eukaryota</taxon>
        <taxon>Viridiplantae</taxon>
        <taxon>Streptophyta</taxon>
        <taxon>Embryophyta</taxon>
        <taxon>Tracheophyta</taxon>
        <taxon>Spermatophyta</taxon>
        <taxon>Magnoliopsida</taxon>
        <taxon>Liliopsida</taxon>
        <taxon>Arecaceae</taxon>
        <taxon>Arecoideae</taxon>
        <taxon>Cocoseae</taxon>
        <taxon>Attaleinae</taxon>
        <taxon>Cocos</taxon>
    </lineage>
</organism>
<dbReference type="InterPro" id="IPR001077">
    <property type="entry name" value="COMT_C"/>
</dbReference>
<dbReference type="InterPro" id="IPR012967">
    <property type="entry name" value="COMT_dimerisation"/>
</dbReference>
<evidence type="ECO:0000256" key="1">
    <source>
        <dbReference type="ARBA" id="ARBA00022603"/>
    </source>
</evidence>
<feature type="domain" description="O-methyltransferase dimerisation" evidence="6">
    <location>
        <begin position="21"/>
        <end position="112"/>
    </location>
</feature>
<dbReference type="SUPFAM" id="SSF46785">
    <property type="entry name" value="Winged helix' DNA-binding domain"/>
    <property type="match status" value="1"/>
</dbReference>
<feature type="domain" description="O-methyltransferase C-terminal" evidence="5">
    <location>
        <begin position="134"/>
        <end position="344"/>
    </location>
</feature>
<gene>
    <name evidence="7" type="ORF">COCNU_07G002180</name>
</gene>
<dbReference type="FunFam" id="3.40.50.150:FF:000057">
    <property type="entry name" value="O-methyltransferase ZRP4"/>
    <property type="match status" value="1"/>
</dbReference>
<protein>
    <submittedName>
        <fullName evidence="7">Trans-resveratrol di-O-methyltransferase</fullName>
    </submittedName>
</protein>
<dbReference type="InterPro" id="IPR016461">
    <property type="entry name" value="COMT-like"/>
</dbReference>
<dbReference type="GO" id="GO:0046983">
    <property type="term" value="F:protein dimerization activity"/>
    <property type="evidence" value="ECO:0007669"/>
    <property type="project" value="InterPro"/>
</dbReference>
<dbReference type="GO" id="GO:0032259">
    <property type="term" value="P:methylation"/>
    <property type="evidence" value="ECO:0007669"/>
    <property type="project" value="UniProtKB-KW"/>
</dbReference>
<evidence type="ECO:0000313" key="8">
    <source>
        <dbReference type="Proteomes" id="UP000797356"/>
    </source>
</evidence>
<dbReference type="PROSITE" id="PS51683">
    <property type="entry name" value="SAM_OMT_II"/>
    <property type="match status" value="1"/>
</dbReference>
<dbReference type="InterPro" id="IPR036390">
    <property type="entry name" value="WH_DNA-bd_sf"/>
</dbReference>
<evidence type="ECO:0000256" key="2">
    <source>
        <dbReference type="ARBA" id="ARBA00022679"/>
    </source>
</evidence>
<evidence type="ECO:0000256" key="3">
    <source>
        <dbReference type="ARBA" id="ARBA00022691"/>
    </source>
</evidence>
<dbReference type="SUPFAM" id="SSF53335">
    <property type="entry name" value="S-adenosyl-L-methionine-dependent methyltransferases"/>
    <property type="match status" value="1"/>
</dbReference>
<proteinExistence type="predicted"/>
<keyword evidence="8" id="KW-1185">Reference proteome</keyword>
<sequence length="363" mass="40558">MDSFDGECQSLELLKAQAHAWNHIFSFINSMSLKCALELGIADIIHAHGKPISLLELATKLSIPPSRNNDLRRLMRLLVFLGFFARKRDGNSHDHDEESLYIPTTMSALLVNEKDVNVSSFAIAMLDQMFLHPWYHLSRWLKQDKLPATAFEAAHGKGVWEATSQSPAFNSLLNEGMASDARFVAKLVVEECGEIFRGLRSLVDVGGGTGTMARAVADAYPRMKCTVLDLPHVVASSGAGETVQLVAGDMFQYVPPADAVLLKWVLHDWSDEDCVKILKRCKEAVPSKEKGGKVIIIEMVVDLDIDFPELAETQVLFDMHMMVHTTGKQRNKCEWRKIFIEAGFTDYKITPALGLRSIIEVYH</sequence>
<keyword evidence="2" id="KW-0808">Transferase</keyword>
<dbReference type="InterPro" id="IPR029063">
    <property type="entry name" value="SAM-dependent_MTases_sf"/>
</dbReference>
<dbReference type="GO" id="GO:0008171">
    <property type="term" value="F:O-methyltransferase activity"/>
    <property type="evidence" value="ECO:0007669"/>
    <property type="project" value="InterPro"/>
</dbReference>
<keyword evidence="1" id="KW-0489">Methyltransferase</keyword>
<dbReference type="CDD" id="cd02440">
    <property type="entry name" value="AdoMet_MTases"/>
    <property type="match status" value="1"/>
</dbReference>
<dbReference type="Gene3D" id="1.10.10.10">
    <property type="entry name" value="Winged helix-like DNA-binding domain superfamily/Winged helix DNA-binding domain"/>
    <property type="match status" value="1"/>
</dbReference>
<evidence type="ECO:0000256" key="4">
    <source>
        <dbReference type="PIRSR" id="PIRSR005739-1"/>
    </source>
</evidence>
<reference evidence="7" key="2">
    <citation type="submission" date="2019-07" db="EMBL/GenBank/DDBJ databases">
        <authorList>
            <person name="Yang Y."/>
            <person name="Bocs S."/>
            <person name="Baudouin L."/>
        </authorList>
    </citation>
    <scope>NUCLEOTIDE SEQUENCE</scope>
    <source>
        <tissue evidence="7">Spear leaf of Hainan Tall coconut</tissue>
    </source>
</reference>
<reference evidence="7" key="1">
    <citation type="journal article" date="2017" name="Gigascience">
        <title>The genome draft of coconut (Cocos nucifera).</title>
        <authorList>
            <person name="Xiao Y."/>
            <person name="Xu P."/>
            <person name="Fan H."/>
            <person name="Baudouin L."/>
            <person name="Xia W."/>
            <person name="Bocs S."/>
            <person name="Xu J."/>
            <person name="Li Q."/>
            <person name="Guo A."/>
            <person name="Zhou L."/>
            <person name="Li J."/>
            <person name="Wu Y."/>
            <person name="Ma Z."/>
            <person name="Armero A."/>
            <person name="Issali A.E."/>
            <person name="Liu N."/>
            <person name="Peng M."/>
            <person name="Yang Y."/>
        </authorList>
    </citation>
    <scope>NUCLEOTIDE SEQUENCE</scope>
    <source>
        <tissue evidence="7">Spear leaf of Hainan Tall coconut</tissue>
    </source>
</reference>
<accession>A0A8K0IDP7</accession>
<dbReference type="Gene3D" id="3.40.50.150">
    <property type="entry name" value="Vaccinia Virus protein VP39"/>
    <property type="match status" value="1"/>
</dbReference>
<dbReference type="PANTHER" id="PTHR11746">
    <property type="entry name" value="O-METHYLTRANSFERASE"/>
    <property type="match status" value="1"/>
</dbReference>
<dbReference type="OrthoDB" id="2410195at2759"/>
<dbReference type="EMBL" id="CM017878">
    <property type="protein sequence ID" value="KAG1354106.1"/>
    <property type="molecule type" value="Genomic_DNA"/>
</dbReference>
<keyword evidence="3" id="KW-0949">S-adenosyl-L-methionine</keyword>
<dbReference type="FunFam" id="1.10.10.10:FF:000213">
    <property type="entry name" value="Coniferyl alcohol 9-O-methyltransferase"/>
    <property type="match status" value="1"/>
</dbReference>
<dbReference type="Pfam" id="PF00891">
    <property type="entry name" value="Methyltransf_2"/>
    <property type="match status" value="1"/>
</dbReference>
<evidence type="ECO:0000259" key="6">
    <source>
        <dbReference type="Pfam" id="PF08100"/>
    </source>
</evidence>
<dbReference type="InterPro" id="IPR036388">
    <property type="entry name" value="WH-like_DNA-bd_sf"/>
</dbReference>
<evidence type="ECO:0000313" key="7">
    <source>
        <dbReference type="EMBL" id="KAG1354106.1"/>
    </source>
</evidence>
<dbReference type="GO" id="GO:0008757">
    <property type="term" value="F:S-adenosylmethionine-dependent methyltransferase activity"/>
    <property type="evidence" value="ECO:0007669"/>
    <property type="project" value="UniProtKB-ARBA"/>
</dbReference>
<dbReference type="Pfam" id="PF08100">
    <property type="entry name" value="Dimerisation"/>
    <property type="match status" value="1"/>
</dbReference>
<feature type="active site" description="Proton acceptor" evidence="4">
    <location>
        <position position="267"/>
    </location>
</feature>
<name>A0A8K0IDP7_COCNU</name>
<evidence type="ECO:0000259" key="5">
    <source>
        <dbReference type="Pfam" id="PF00891"/>
    </source>
</evidence>
<dbReference type="Proteomes" id="UP000797356">
    <property type="component" value="Chromosome 7"/>
</dbReference>